<dbReference type="InterPro" id="IPR050266">
    <property type="entry name" value="AB_hydrolase_sf"/>
</dbReference>
<dbReference type="Gene3D" id="3.40.50.1820">
    <property type="entry name" value="alpha/beta hydrolase"/>
    <property type="match status" value="1"/>
</dbReference>
<dbReference type="Proteomes" id="UP000020077">
    <property type="component" value="Unassembled WGS sequence"/>
</dbReference>
<dbReference type="GO" id="GO:0016020">
    <property type="term" value="C:membrane"/>
    <property type="evidence" value="ECO:0007669"/>
    <property type="project" value="TreeGrafter"/>
</dbReference>
<name>A0A080LXT8_9PROT</name>
<dbReference type="InterPro" id="IPR029058">
    <property type="entry name" value="AB_hydrolase_fold"/>
</dbReference>
<dbReference type="InterPro" id="IPR000073">
    <property type="entry name" value="AB_hydrolase_1"/>
</dbReference>
<gene>
    <name evidence="3" type="primary">bioH</name>
    <name evidence="3" type="ORF">AW09_002143</name>
</gene>
<dbReference type="Pfam" id="PF00561">
    <property type="entry name" value="Abhydrolase_1"/>
    <property type="match status" value="1"/>
</dbReference>
<keyword evidence="1 3" id="KW-0378">Hydrolase</keyword>
<feature type="domain" description="AB hydrolase-1" evidence="2">
    <location>
        <begin position="13"/>
        <end position="235"/>
    </location>
</feature>
<dbReference type="PANTHER" id="PTHR43798:SF31">
    <property type="entry name" value="AB HYDROLASE SUPERFAMILY PROTEIN YCLE"/>
    <property type="match status" value="1"/>
</dbReference>
<accession>A0A080LXT8</accession>
<organism evidence="3 4">
    <name type="scientific">Candidatus Accumulibacter phosphatis</name>
    <dbReference type="NCBI Taxonomy" id="327160"/>
    <lineage>
        <taxon>Bacteria</taxon>
        <taxon>Pseudomonadati</taxon>
        <taxon>Pseudomonadota</taxon>
        <taxon>Betaproteobacteria</taxon>
        <taxon>Candidatus Accumulibacter</taxon>
    </lineage>
</organism>
<dbReference type="SUPFAM" id="SSF53474">
    <property type="entry name" value="alpha/beta-Hydrolases"/>
    <property type="match status" value="1"/>
</dbReference>
<evidence type="ECO:0000313" key="4">
    <source>
        <dbReference type="Proteomes" id="UP000020077"/>
    </source>
</evidence>
<dbReference type="EMBL" id="JDVG02000355">
    <property type="protein sequence ID" value="KFB72670.1"/>
    <property type="molecule type" value="Genomic_DNA"/>
</dbReference>
<sequence>MSVLIGKDPELALVHGWGLGSAVWQPLLVSLSRSCRVHPVDLPGYGQSPASDADFTETARSLIDALPDSVILCGWSLGAMLAMRAALLAPQRVAGLVLVGASASFVQRGNWQQAQAPELLDSFSENIRQQPEQTLQRFVGLLNQGDEQARALGRTLRAGLRAGRLPDPETLRRGLDWLRDLDLRLLLPKIATPSLLIHGDQDTLNPLAAAKSMAKAMPNARLEVFAGAAHAPFLADPDRFVALLDDFCHARTAS</sequence>
<reference evidence="3 4" key="1">
    <citation type="submission" date="2014-02" db="EMBL/GenBank/DDBJ databases">
        <title>Expanding our view of genomic diversity in Candidatus Accumulibacter clades.</title>
        <authorList>
            <person name="Skennerton C.T."/>
            <person name="Barr J.J."/>
            <person name="Slater F.R."/>
            <person name="Bond P.L."/>
            <person name="Tyson G.W."/>
        </authorList>
    </citation>
    <scope>NUCLEOTIDE SEQUENCE [LARGE SCALE GENOMIC DNA]</scope>
    <source>
        <strain evidence="4">BA-91</strain>
    </source>
</reference>
<dbReference type="PANTHER" id="PTHR43798">
    <property type="entry name" value="MONOACYLGLYCEROL LIPASE"/>
    <property type="match status" value="1"/>
</dbReference>
<evidence type="ECO:0000256" key="1">
    <source>
        <dbReference type="ARBA" id="ARBA00022801"/>
    </source>
</evidence>
<evidence type="ECO:0000259" key="2">
    <source>
        <dbReference type="Pfam" id="PF00561"/>
    </source>
</evidence>
<proteinExistence type="predicted"/>
<comment type="caution">
    <text evidence="3">The sequence shown here is derived from an EMBL/GenBank/DDBJ whole genome shotgun (WGS) entry which is preliminary data.</text>
</comment>
<dbReference type="EC" id="3.1.1.85" evidence="3"/>
<dbReference type="AlphaFoldDB" id="A0A080LXT8"/>
<dbReference type="GO" id="GO:0090499">
    <property type="term" value="F:pimelyl-[acyl-carrier protein] methyl ester esterase activity"/>
    <property type="evidence" value="ECO:0007669"/>
    <property type="project" value="UniProtKB-EC"/>
</dbReference>
<protein>
    <submittedName>
        <fullName evidence="3">Pimelyl-[acyl-carrier protein] methyl ester esterase</fullName>
        <ecNumber evidence="3">3.1.1.85</ecNumber>
    </submittedName>
</protein>
<evidence type="ECO:0000313" key="3">
    <source>
        <dbReference type="EMBL" id="KFB72670.1"/>
    </source>
</evidence>